<dbReference type="InterPro" id="IPR006061">
    <property type="entry name" value="SBP_1_CS"/>
</dbReference>
<evidence type="ECO:0000313" key="7">
    <source>
        <dbReference type="EMBL" id="ATX77946.1"/>
    </source>
</evidence>
<dbReference type="Proteomes" id="UP000229757">
    <property type="component" value="Chromosome"/>
</dbReference>
<dbReference type="RefSeq" id="WP_100258168.1">
    <property type="nucleotide sequence ID" value="NZ_JABBBP010000034.1"/>
</dbReference>
<dbReference type="Gene3D" id="3.40.190.10">
    <property type="entry name" value="Periplasmic binding protein-like II"/>
    <property type="match status" value="2"/>
</dbReference>
<keyword evidence="8" id="KW-1185">Reference proteome</keyword>
<dbReference type="NCBIfam" id="NF007011">
    <property type="entry name" value="PRK09474.1"/>
    <property type="match status" value="1"/>
</dbReference>
<dbReference type="GO" id="GO:0042597">
    <property type="term" value="C:periplasmic space"/>
    <property type="evidence" value="ECO:0007669"/>
    <property type="project" value="UniProtKB-SubCell"/>
</dbReference>
<dbReference type="InterPro" id="IPR006059">
    <property type="entry name" value="SBP"/>
</dbReference>
<dbReference type="PRINTS" id="PR00181">
    <property type="entry name" value="MALTOSEBP"/>
</dbReference>
<feature type="chain" id="PRO_5014494318" description="Maltodextrin-binding protein" evidence="6">
    <location>
        <begin position="26"/>
        <end position="425"/>
    </location>
</feature>
<dbReference type="GO" id="GO:0015144">
    <property type="term" value="F:carbohydrate transmembrane transporter activity"/>
    <property type="evidence" value="ECO:0007669"/>
    <property type="project" value="InterPro"/>
</dbReference>
<dbReference type="PROSITE" id="PS01037">
    <property type="entry name" value="SBP_BACTERIAL_1"/>
    <property type="match status" value="1"/>
</dbReference>
<keyword evidence="3 6" id="KW-0762">Sugar transport</keyword>
<evidence type="ECO:0000256" key="5">
    <source>
        <dbReference type="ARBA" id="ARBA00030303"/>
    </source>
</evidence>
<keyword evidence="4 6" id="KW-0732">Signal</keyword>
<name>A0A2K8L071_9GAMM</name>
<organism evidence="7 8">
    <name type="scientific">Reinekea forsetii</name>
    <dbReference type="NCBI Taxonomy" id="1336806"/>
    <lineage>
        <taxon>Bacteria</taxon>
        <taxon>Pseudomonadati</taxon>
        <taxon>Pseudomonadota</taxon>
        <taxon>Gammaproteobacteria</taxon>
        <taxon>Oceanospirillales</taxon>
        <taxon>Saccharospirillaceae</taxon>
        <taxon>Reinekea</taxon>
    </lineage>
</organism>
<comment type="similarity">
    <text evidence="1 6">Belongs to the bacterial solute-binding protein 1 family.</text>
</comment>
<comment type="subcellular location">
    <subcellularLocation>
        <location evidence="6">Periplasm</location>
    </subcellularLocation>
</comment>
<dbReference type="OrthoDB" id="9766758at2"/>
<evidence type="ECO:0000256" key="1">
    <source>
        <dbReference type="ARBA" id="ARBA00008520"/>
    </source>
</evidence>
<dbReference type="PANTHER" id="PTHR30061:SF50">
    <property type="entry name" value="MALTOSE_MALTODEXTRIN-BINDING PERIPLASMIC PROTEIN"/>
    <property type="match status" value="1"/>
</dbReference>
<evidence type="ECO:0000256" key="3">
    <source>
        <dbReference type="ARBA" id="ARBA00022597"/>
    </source>
</evidence>
<gene>
    <name evidence="7" type="primary">malE</name>
    <name evidence="7" type="ORF">REIFOR_02825</name>
</gene>
<dbReference type="EMBL" id="CP011797">
    <property type="protein sequence ID" value="ATX77946.1"/>
    <property type="molecule type" value="Genomic_DNA"/>
</dbReference>
<dbReference type="PANTHER" id="PTHR30061">
    <property type="entry name" value="MALTOSE-BINDING PERIPLASMIC PROTEIN"/>
    <property type="match status" value="1"/>
</dbReference>
<comment type="function">
    <text evidence="6">Part of the ABC transporter complex MalEFGK involved in maltose/maltodextrin import. Binds maltose and higher maltodextrins.</text>
</comment>
<feature type="signal peptide" evidence="6">
    <location>
        <begin position="1"/>
        <end position="25"/>
    </location>
</feature>
<dbReference type="GO" id="GO:0042956">
    <property type="term" value="P:maltodextrin transmembrane transport"/>
    <property type="evidence" value="ECO:0007669"/>
    <property type="project" value="TreeGrafter"/>
</dbReference>
<keyword evidence="6" id="KW-0574">Periplasm</keyword>
<evidence type="ECO:0000313" key="8">
    <source>
        <dbReference type="Proteomes" id="UP000229757"/>
    </source>
</evidence>
<evidence type="ECO:0000256" key="4">
    <source>
        <dbReference type="ARBA" id="ARBA00022729"/>
    </source>
</evidence>
<sequence>MHFMSQIRLASLVLFLSLFGQASVAFERDALVVWINNDKGYNGLREVAQRFTADTGVRVIVNTQDDWDGGEDPANRFAKVAATTEGPDIIFWAHDRFGSWINEGYLEPVYPSQELYGKLHDFAWNAVTVGDEIYGYPIAMEAISFIYNKDLVAKPPKTWEEVIALDKILRKDGKRALHFKYGDTYFAWPLITSAGGYSFKKVNRVYQLVDVGVDSRGALKGLNMMRRLHDAGVIETSDGQDWGAMMTAFKEGKVAMTINGPWVWNELRDSGVNYGLAKFPQVDKNSGSGRPFVGFMAAAVNSFSPNDALAKKFLEEYVVVYEGVKAMDADRPLGAVANKRLMTELESNANIAHTFALAATGETMPDIPEMKRFWSSMQANLQPMVTGEVKVEETMADVAKRLRKLDTMKMWTRKHYLTAAATGPN</sequence>
<evidence type="ECO:0000256" key="6">
    <source>
        <dbReference type="RuleBase" id="RU365005"/>
    </source>
</evidence>
<dbReference type="InterPro" id="IPR006060">
    <property type="entry name" value="Maltose/Cyclodextrin-bd"/>
</dbReference>
<keyword evidence="2 6" id="KW-0813">Transport</keyword>
<dbReference type="Pfam" id="PF01547">
    <property type="entry name" value="SBP_bac_1"/>
    <property type="match status" value="1"/>
</dbReference>
<dbReference type="KEGG" id="rfo:REIFOR_02825"/>
<reference evidence="7 8" key="1">
    <citation type="journal article" date="2017" name="Environ. Microbiol.">
        <title>Genomic and physiological analyses of 'Reinekea forsetii' reveal a versatile opportunistic lifestyle during spring algae blooms.</title>
        <authorList>
            <person name="Avci B."/>
            <person name="Hahnke R.L."/>
            <person name="Chafee M."/>
            <person name="Fischer T."/>
            <person name="Gruber-Vodicka H."/>
            <person name="Tegetmeyer H.E."/>
            <person name="Harder J."/>
            <person name="Fuchs B.M."/>
            <person name="Amann R.I."/>
            <person name="Teeling H."/>
        </authorList>
    </citation>
    <scope>NUCLEOTIDE SEQUENCE [LARGE SCALE GENOMIC DNA]</scope>
    <source>
        <strain evidence="7 8">Hel1_31_D35</strain>
    </source>
</reference>
<evidence type="ECO:0000256" key="2">
    <source>
        <dbReference type="ARBA" id="ARBA00022448"/>
    </source>
</evidence>
<dbReference type="AlphaFoldDB" id="A0A2K8L071"/>
<accession>A0A2K8L071</accession>
<dbReference type="GO" id="GO:0015768">
    <property type="term" value="P:maltose transport"/>
    <property type="evidence" value="ECO:0007669"/>
    <property type="project" value="TreeGrafter"/>
</dbReference>
<dbReference type="GO" id="GO:0055052">
    <property type="term" value="C:ATP-binding cassette (ABC) transporter complex, substrate-binding subunit-containing"/>
    <property type="evidence" value="ECO:0007669"/>
    <property type="project" value="TreeGrafter"/>
</dbReference>
<dbReference type="GO" id="GO:1901982">
    <property type="term" value="F:maltose binding"/>
    <property type="evidence" value="ECO:0007669"/>
    <property type="project" value="TreeGrafter"/>
</dbReference>
<proteinExistence type="inferred from homology"/>
<protein>
    <recommendedName>
        <fullName evidence="5 6">Maltodextrin-binding protein</fullName>
    </recommendedName>
</protein>
<dbReference type="SUPFAM" id="SSF53850">
    <property type="entry name" value="Periplasmic binding protein-like II"/>
    <property type="match status" value="1"/>
</dbReference>